<protein>
    <recommendedName>
        <fullName evidence="4 11">2-isopropylmalate synthase</fullName>
        <ecNumber evidence="3 11">2.3.3.13</ecNumber>
    </recommendedName>
    <alternativeName>
        <fullName evidence="11">Alpha-IPM synthase</fullName>
    </alternativeName>
    <alternativeName>
        <fullName evidence="11">Alpha-isopropylmalate synthase</fullName>
    </alternativeName>
</protein>
<keyword evidence="13" id="KW-0012">Acyltransferase</keyword>
<dbReference type="NCBIfam" id="NF002086">
    <property type="entry name" value="PRK00915.1-3"/>
    <property type="match status" value="1"/>
</dbReference>
<comment type="function">
    <text evidence="11">Catalyzes the condensation of the acetyl group of acetyl-CoA with 3-methyl-2-oxobutanoate (2-ketoisovalerate) to form 3-carboxy-3-hydroxy-4-methylpentanoate (2-isopropylmalate).</text>
</comment>
<dbReference type="AlphaFoldDB" id="A0A9D1WPZ0"/>
<evidence type="ECO:0000313" key="14">
    <source>
        <dbReference type="Proteomes" id="UP000886800"/>
    </source>
</evidence>
<keyword evidence="7 11" id="KW-0808">Transferase</keyword>
<dbReference type="Pfam" id="PF22617">
    <property type="entry name" value="HCS_D2"/>
    <property type="match status" value="1"/>
</dbReference>
<dbReference type="FunFam" id="1.10.238.260:FF:000001">
    <property type="entry name" value="2-isopropylmalate synthase"/>
    <property type="match status" value="1"/>
</dbReference>
<keyword evidence="8 11" id="KW-0479">Metal-binding</keyword>
<feature type="binding site" evidence="11">
    <location>
        <position position="202"/>
    </location>
    <ligand>
        <name>Mn(2+)</name>
        <dbReference type="ChEBI" id="CHEBI:29035"/>
    </ligand>
</feature>
<comment type="caution">
    <text evidence="13">The sequence shown here is derived from an EMBL/GenBank/DDBJ whole genome shotgun (WGS) entry which is preliminary data.</text>
</comment>
<dbReference type="InterPro" id="IPR013709">
    <property type="entry name" value="2-isopropylmalate_synth_dimer"/>
</dbReference>
<evidence type="ECO:0000256" key="2">
    <source>
        <dbReference type="ARBA" id="ARBA00009396"/>
    </source>
</evidence>
<feature type="binding site" evidence="11">
    <location>
        <position position="200"/>
    </location>
    <ligand>
        <name>Mn(2+)</name>
        <dbReference type="ChEBI" id="CHEBI:29035"/>
    </ligand>
</feature>
<dbReference type="Gene3D" id="1.10.238.260">
    <property type="match status" value="1"/>
</dbReference>
<proteinExistence type="inferred from homology"/>
<dbReference type="InterPro" id="IPR002034">
    <property type="entry name" value="AIPM/Hcit_synth_CS"/>
</dbReference>
<dbReference type="PROSITE" id="PS50991">
    <property type="entry name" value="PYR_CT"/>
    <property type="match status" value="1"/>
</dbReference>
<dbReference type="InterPro" id="IPR013785">
    <property type="entry name" value="Aldolase_TIM"/>
</dbReference>
<keyword evidence="11" id="KW-0963">Cytoplasm</keyword>
<dbReference type="InterPro" id="IPR054691">
    <property type="entry name" value="LeuA/HCS_post-cat"/>
</dbReference>
<evidence type="ECO:0000256" key="4">
    <source>
        <dbReference type="ARBA" id="ARBA00018198"/>
    </source>
</evidence>
<dbReference type="SMART" id="SM00917">
    <property type="entry name" value="LeuA_dimer"/>
    <property type="match status" value="1"/>
</dbReference>
<evidence type="ECO:0000256" key="7">
    <source>
        <dbReference type="ARBA" id="ARBA00022679"/>
    </source>
</evidence>
<dbReference type="GO" id="GO:0003985">
    <property type="term" value="F:acetyl-CoA C-acetyltransferase activity"/>
    <property type="evidence" value="ECO:0007669"/>
    <property type="project" value="UniProtKB-UniRule"/>
</dbReference>
<organism evidence="13 14">
    <name type="scientific">Candidatus Anaerotruncus excrementipullorum</name>
    <dbReference type="NCBI Taxonomy" id="2838465"/>
    <lineage>
        <taxon>Bacteria</taxon>
        <taxon>Bacillati</taxon>
        <taxon>Bacillota</taxon>
        <taxon>Clostridia</taxon>
        <taxon>Eubacteriales</taxon>
        <taxon>Oscillospiraceae</taxon>
        <taxon>Anaerotruncus</taxon>
    </lineage>
</organism>
<accession>A0A9D1WPZ0</accession>
<gene>
    <name evidence="11" type="primary">leuA</name>
    <name evidence="13" type="ORF">H9736_01695</name>
</gene>
<dbReference type="InterPro" id="IPR036230">
    <property type="entry name" value="LeuA_allosteric_dom_sf"/>
</dbReference>
<dbReference type="SUPFAM" id="SSF110921">
    <property type="entry name" value="2-isopropylmalate synthase LeuA, allosteric (dimerisation) domain"/>
    <property type="match status" value="1"/>
</dbReference>
<dbReference type="GO" id="GO:0003852">
    <property type="term" value="F:2-isopropylmalate synthase activity"/>
    <property type="evidence" value="ECO:0007669"/>
    <property type="project" value="UniProtKB-UniRule"/>
</dbReference>
<feature type="region of interest" description="Regulatory domain" evidence="11">
    <location>
        <begin position="390"/>
        <end position="517"/>
    </location>
</feature>
<dbReference type="NCBIfam" id="TIGR00973">
    <property type="entry name" value="leuA_bact"/>
    <property type="match status" value="1"/>
</dbReference>
<evidence type="ECO:0000313" key="13">
    <source>
        <dbReference type="EMBL" id="HIX64941.1"/>
    </source>
</evidence>
<dbReference type="Gene3D" id="3.20.20.70">
    <property type="entry name" value="Aldolase class I"/>
    <property type="match status" value="1"/>
</dbReference>
<evidence type="ECO:0000256" key="3">
    <source>
        <dbReference type="ARBA" id="ARBA00012973"/>
    </source>
</evidence>
<dbReference type="InterPro" id="IPR005671">
    <property type="entry name" value="LeuA_bact_synth"/>
</dbReference>
<dbReference type="FunFam" id="3.20.20.70:FF:000010">
    <property type="entry name" value="2-isopropylmalate synthase"/>
    <property type="match status" value="1"/>
</dbReference>
<evidence type="ECO:0000256" key="1">
    <source>
        <dbReference type="ARBA" id="ARBA00004689"/>
    </source>
</evidence>
<dbReference type="PANTHER" id="PTHR10277">
    <property type="entry name" value="HOMOCITRATE SYNTHASE-RELATED"/>
    <property type="match status" value="1"/>
</dbReference>
<dbReference type="InterPro" id="IPR050073">
    <property type="entry name" value="2-IPM_HCS-like"/>
</dbReference>
<dbReference type="GO" id="GO:0005737">
    <property type="term" value="C:cytoplasm"/>
    <property type="evidence" value="ECO:0007669"/>
    <property type="project" value="UniProtKB-UniRule"/>
</dbReference>
<evidence type="ECO:0000256" key="5">
    <source>
        <dbReference type="ARBA" id="ARBA00022430"/>
    </source>
</evidence>
<keyword evidence="9 11" id="KW-0464">Manganese</keyword>
<feature type="binding site" evidence="11">
    <location>
        <position position="236"/>
    </location>
    <ligand>
        <name>Mn(2+)</name>
        <dbReference type="ChEBI" id="CHEBI:29035"/>
    </ligand>
</feature>
<evidence type="ECO:0000256" key="8">
    <source>
        <dbReference type="ARBA" id="ARBA00022723"/>
    </source>
</evidence>
<comment type="subunit">
    <text evidence="11">Homodimer.</text>
</comment>
<dbReference type="EC" id="2.3.3.13" evidence="3 11"/>
<keyword evidence="10 11" id="KW-0100">Branched-chain amino acid biosynthesis</keyword>
<sequence length="517" mass="56575">MGRRILILDTTLRDGEQAPGCSMNFHEKLEMAGQLERLGVDIIEAGFPVASPDDFRAVEAVARQVKDCQVAALCRCVARDVERTWQAIRDAAAPRLHLVLATSPVHMQYKLRMTPQQVLDCAVEMVRLARGLCPDVEFSAEDASRSDPAFLAQVCAAAAQAGASTINLPDTVGYSTPQELGALVAQLRQKLPEQVVLSVHNHNDLGMAVANTLASIQAGAGQVECTINGIGERAGNASLEEVVMALHTRKDYFGCETGIRIRQIYRTSKLLSTITGAEIPSNKPVVGGNAFAHESGIHQHGVLAERSTYEIMRPEEIGIYRSKMILGKHSGKHAFQERIEELGYRLEGEDLEEAFSRFKDLADRKKEITDRDVEALIRSTAVADLREAYKLESFVVNSGTVISATAVVKLVREDGQVLEQVSRGEGPIDAAFNAIDRIVKMDSHLENWSMQAVTEGEDALGEAVSKITCNGHRITGRGLSTDILEASIRSYLNAINKAIAIERRDSLETQRLRALRP</sequence>
<comment type="pathway">
    <text evidence="1 11">Amino-acid biosynthesis; L-leucine biosynthesis; L-leucine from 3-methyl-2-oxobutanoate: step 1/4.</text>
</comment>
<dbReference type="Proteomes" id="UP000886800">
    <property type="component" value="Unassembled WGS sequence"/>
</dbReference>
<dbReference type="SUPFAM" id="SSF51569">
    <property type="entry name" value="Aldolase"/>
    <property type="match status" value="1"/>
</dbReference>
<dbReference type="InterPro" id="IPR000891">
    <property type="entry name" value="PYR_CT"/>
</dbReference>
<keyword evidence="6 11" id="KW-0028">Amino-acid biosynthesis</keyword>
<feature type="domain" description="Pyruvate carboxyltransferase" evidence="12">
    <location>
        <begin position="5"/>
        <end position="265"/>
    </location>
</feature>
<dbReference type="Gene3D" id="3.30.160.270">
    <property type="match status" value="1"/>
</dbReference>
<name>A0A9D1WPZ0_9FIRM</name>
<feature type="binding site" evidence="11">
    <location>
        <position position="14"/>
    </location>
    <ligand>
        <name>Mn(2+)</name>
        <dbReference type="ChEBI" id="CHEBI:29035"/>
    </ligand>
</feature>
<evidence type="ECO:0000256" key="11">
    <source>
        <dbReference type="HAMAP-Rule" id="MF_01025"/>
    </source>
</evidence>
<dbReference type="CDD" id="cd07940">
    <property type="entry name" value="DRE_TIM_IPMS"/>
    <property type="match status" value="1"/>
</dbReference>
<dbReference type="HAMAP" id="MF_01025">
    <property type="entry name" value="LeuA_type1"/>
    <property type="match status" value="1"/>
</dbReference>
<reference evidence="13" key="1">
    <citation type="journal article" date="2021" name="PeerJ">
        <title>Extensive microbial diversity within the chicken gut microbiome revealed by metagenomics and culture.</title>
        <authorList>
            <person name="Gilroy R."/>
            <person name="Ravi A."/>
            <person name="Getino M."/>
            <person name="Pursley I."/>
            <person name="Horton D.L."/>
            <person name="Alikhan N.F."/>
            <person name="Baker D."/>
            <person name="Gharbi K."/>
            <person name="Hall N."/>
            <person name="Watson M."/>
            <person name="Adriaenssens E.M."/>
            <person name="Foster-Nyarko E."/>
            <person name="Jarju S."/>
            <person name="Secka A."/>
            <person name="Antonio M."/>
            <person name="Oren A."/>
            <person name="Chaudhuri R.R."/>
            <person name="La Ragione R."/>
            <person name="Hildebrand F."/>
            <person name="Pallen M.J."/>
        </authorList>
    </citation>
    <scope>NUCLEOTIDE SEQUENCE</scope>
    <source>
        <strain evidence="13">CHK188-5543</strain>
    </source>
</reference>
<evidence type="ECO:0000256" key="6">
    <source>
        <dbReference type="ARBA" id="ARBA00022605"/>
    </source>
</evidence>
<evidence type="ECO:0000256" key="10">
    <source>
        <dbReference type="ARBA" id="ARBA00023304"/>
    </source>
</evidence>
<dbReference type="EMBL" id="DXES01000034">
    <property type="protein sequence ID" value="HIX64941.1"/>
    <property type="molecule type" value="Genomic_DNA"/>
</dbReference>
<comment type="cofactor">
    <cofactor evidence="11">
        <name>Mn(2+)</name>
        <dbReference type="ChEBI" id="CHEBI:29035"/>
    </cofactor>
</comment>
<dbReference type="GO" id="GO:0009098">
    <property type="term" value="P:L-leucine biosynthetic process"/>
    <property type="evidence" value="ECO:0007669"/>
    <property type="project" value="UniProtKB-UniRule"/>
</dbReference>
<dbReference type="PANTHER" id="PTHR10277:SF9">
    <property type="entry name" value="2-ISOPROPYLMALATE SYNTHASE 1, CHLOROPLASTIC-RELATED"/>
    <property type="match status" value="1"/>
</dbReference>
<reference evidence="13" key="2">
    <citation type="submission" date="2021-04" db="EMBL/GenBank/DDBJ databases">
        <authorList>
            <person name="Gilroy R."/>
        </authorList>
    </citation>
    <scope>NUCLEOTIDE SEQUENCE</scope>
    <source>
        <strain evidence="13">CHK188-5543</strain>
    </source>
</reference>
<dbReference type="Pfam" id="PF00682">
    <property type="entry name" value="HMGL-like"/>
    <property type="match status" value="1"/>
</dbReference>
<dbReference type="PROSITE" id="PS00816">
    <property type="entry name" value="AIPM_HOMOCIT_SYNTH_2"/>
    <property type="match status" value="1"/>
</dbReference>
<dbReference type="Pfam" id="PF08502">
    <property type="entry name" value="LeuA_dimer"/>
    <property type="match status" value="1"/>
</dbReference>
<keyword evidence="5 11" id="KW-0432">Leucine biosynthesis</keyword>
<comment type="catalytic activity">
    <reaction evidence="11">
        <text>3-methyl-2-oxobutanoate + acetyl-CoA + H2O = (2S)-2-isopropylmalate + CoA + H(+)</text>
        <dbReference type="Rhea" id="RHEA:21524"/>
        <dbReference type="ChEBI" id="CHEBI:1178"/>
        <dbReference type="ChEBI" id="CHEBI:11851"/>
        <dbReference type="ChEBI" id="CHEBI:15377"/>
        <dbReference type="ChEBI" id="CHEBI:15378"/>
        <dbReference type="ChEBI" id="CHEBI:57287"/>
        <dbReference type="ChEBI" id="CHEBI:57288"/>
        <dbReference type="EC" id="2.3.3.13"/>
    </reaction>
</comment>
<evidence type="ECO:0000256" key="9">
    <source>
        <dbReference type="ARBA" id="ARBA00023211"/>
    </source>
</evidence>
<evidence type="ECO:0000259" key="12">
    <source>
        <dbReference type="PROSITE" id="PS50991"/>
    </source>
</evidence>
<comment type="similarity">
    <text evidence="2 11">Belongs to the alpha-IPM synthase/homocitrate synthase family. LeuA type 1 subfamily.</text>
</comment>
<dbReference type="GO" id="GO:0030145">
    <property type="term" value="F:manganese ion binding"/>
    <property type="evidence" value="ECO:0007669"/>
    <property type="project" value="UniProtKB-UniRule"/>
</dbReference>
<dbReference type="PROSITE" id="PS00815">
    <property type="entry name" value="AIPM_HOMOCIT_SYNTH_1"/>
    <property type="match status" value="1"/>
</dbReference>